<evidence type="ECO:0000313" key="3">
    <source>
        <dbReference type="Proteomes" id="UP000324611"/>
    </source>
</evidence>
<name>A0A5B2VQM0_9BACT</name>
<comment type="caution">
    <text evidence="2">The sequence shown here is derived from an EMBL/GenBank/DDBJ whole genome shotgun (WGS) entry which is preliminary data.</text>
</comment>
<dbReference type="AlphaFoldDB" id="A0A5B2VQM0"/>
<keyword evidence="3" id="KW-1185">Reference proteome</keyword>
<protein>
    <submittedName>
        <fullName evidence="2">Uncharacterized protein</fullName>
    </submittedName>
</protein>
<evidence type="ECO:0000256" key="1">
    <source>
        <dbReference type="SAM" id="SignalP"/>
    </source>
</evidence>
<dbReference type="RefSeq" id="WP_149838830.1">
    <property type="nucleotide sequence ID" value="NZ_VUOC01000003.1"/>
</dbReference>
<feature type="chain" id="PRO_5022842702" evidence="1">
    <location>
        <begin position="24"/>
        <end position="191"/>
    </location>
</feature>
<reference evidence="2 3" key="1">
    <citation type="submission" date="2019-09" db="EMBL/GenBank/DDBJ databases">
        <title>Chitinophaga ginsengihumi sp. nov., isolated from soil of ginseng rhizosphere.</title>
        <authorList>
            <person name="Lee J."/>
        </authorList>
    </citation>
    <scope>NUCLEOTIDE SEQUENCE [LARGE SCALE GENOMIC DNA]</scope>
    <source>
        <strain evidence="2 3">BN140078</strain>
    </source>
</reference>
<sequence length="191" mass="21347">MTNYYTKKILALLLLALPFAARAQLETYSRYNGHGVVEPNINYFTSKKITNKIALTFFGLVEQEWSEALVGASYFPSTSFSIGGSIGIEHGTHSPRYSVSTWTGRGKTTLAALFELGSGKDNYLYKANLFHKCTPHFTFGATAWRLHGIGPNFRYTIPKLQTTIWGMPAYDFEADQSRLMIGISLDIAKLK</sequence>
<gene>
    <name evidence="2" type="ORF">F0L74_15535</name>
</gene>
<feature type="signal peptide" evidence="1">
    <location>
        <begin position="1"/>
        <end position="23"/>
    </location>
</feature>
<proteinExistence type="predicted"/>
<dbReference type="EMBL" id="VUOC01000003">
    <property type="protein sequence ID" value="KAA2241315.1"/>
    <property type="molecule type" value="Genomic_DNA"/>
</dbReference>
<reference evidence="2 3" key="2">
    <citation type="submission" date="2019-09" db="EMBL/GenBank/DDBJ databases">
        <authorList>
            <person name="Jin C."/>
        </authorList>
    </citation>
    <scope>NUCLEOTIDE SEQUENCE [LARGE SCALE GENOMIC DNA]</scope>
    <source>
        <strain evidence="2 3">BN140078</strain>
    </source>
</reference>
<evidence type="ECO:0000313" key="2">
    <source>
        <dbReference type="EMBL" id="KAA2241315.1"/>
    </source>
</evidence>
<keyword evidence="1" id="KW-0732">Signal</keyword>
<organism evidence="2 3">
    <name type="scientific">Chitinophaga agrisoli</name>
    <dbReference type="NCBI Taxonomy" id="2607653"/>
    <lineage>
        <taxon>Bacteria</taxon>
        <taxon>Pseudomonadati</taxon>
        <taxon>Bacteroidota</taxon>
        <taxon>Chitinophagia</taxon>
        <taxon>Chitinophagales</taxon>
        <taxon>Chitinophagaceae</taxon>
        <taxon>Chitinophaga</taxon>
    </lineage>
</organism>
<accession>A0A5B2VQM0</accession>
<dbReference type="Proteomes" id="UP000324611">
    <property type="component" value="Unassembled WGS sequence"/>
</dbReference>